<dbReference type="InterPro" id="IPR039282">
    <property type="entry name" value="LSU"/>
</dbReference>
<proteinExistence type="predicted"/>
<keyword evidence="1" id="KW-0175">Coiled coil</keyword>
<protein>
    <submittedName>
        <fullName evidence="2">Uncharacterized protein</fullName>
    </submittedName>
</protein>
<dbReference type="AlphaFoldDB" id="A0AAN7QZH2"/>
<dbReference type="Proteomes" id="UP001346149">
    <property type="component" value="Unassembled WGS sequence"/>
</dbReference>
<organism evidence="2 3">
    <name type="scientific">Trapa natans</name>
    <name type="common">Water chestnut</name>
    <dbReference type="NCBI Taxonomy" id="22666"/>
    <lineage>
        <taxon>Eukaryota</taxon>
        <taxon>Viridiplantae</taxon>
        <taxon>Streptophyta</taxon>
        <taxon>Embryophyta</taxon>
        <taxon>Tracheophyta</taxon>
        <taxon>Spermatophyta</taxon>
        <taxon>Magnoliopsida</taxon>
        <taxon>eudicotyledons</taxon>
        <taxon>Gunneridae</taxon>
        <taxon>Pentapetalae</taxon>
        <taxon>rosids</taxon>
        <taxon>malvids</taxon>
        <taxon>Myrtales</taxon>
        <taxon>Lythraceae</taxon>
        <taxon>Trapa</taxon>
    </lineage>
</organism>
<comment type="caution">
    <text evidence="2">The sequence shown here is derived from an EMBL/GenBank/DDBJ whole genome shotgun (WGS) entry which is preliminary data.</text>
</comment>
<accession>A0AAN7QZH2</accession>
<name>A0AAN7QZH2_TRANT</name>
<dbReference type="PANTHER" id="PTHR34283:SF1">
    <property type="entry name" value="PROTEIN RESPONSE TO LOW SULFUR 1"/>
    <property type="match status" value="1"/>
</dbReference>
<feature type="coiled-coil region" evidence="1">
    <location>
        <begin position="36"/>
        <end position="91"/>
    </location>
</feature>
<sequence length="130" mass="13871">MAPAVMAVTVTGSMVGRVEGLGLGLGLGMGGGGETAAELKKRNEALEAELRESREREERMRKELERAVQRLRIAEEAEERLCSQLGELEAEAVEQARDYHARIRSLTAQLLFLQTSSSSAAAAAVAAGTS</sequence>
<evidence type="ECO:0000313" key="2">
    <source>
        <dbReference type="EMBL" id="KAK4784742.1"/>
    </source>
</evidence>
<evidence type="ECO:0000256" key="1">
    <source>
        <dbReference type="SAM" id="Coils"/>
    </source>
</evidence>
<evidence type="ECO:0000313" key="3">
    <source>
        <dbReference type="Proteomes" id="UP001346149"/>
    </source>
</evidence>
<reference evidence="2 3" key="1">
    <citation type="journal article" date="2023" name="Hortic Res">
        <title>Pangenome of water caltrop reveals structural variations and asymmetric subgenome divergence after allopolyploidization.</title>
        <authorList>
            <person name="Zhang X."/>
            <person name="Chen Y."/>
            <person name="Wang L."/>
            <person name="Yuan Y."/>
            <person name="Fang M."/>
            <person name="Shi L."/>
            <person name="Lu R."/>
            <person name="Comes H.P."/>
            <person name="Ma Y."/>
            <person name="Chen Y."/>
            <person name="Huang G."/>
            <person name="Zhou Y."/>
            <person name="Zheng Z."/>
            <person name="Qiu Y."/>
        </authorList>
    </citation>
    <scope>NUCLEOTIDE SEQUENCE [LARGE SCALE GENOMIC DNA]</scope>
    <source>
        <strain evidence="2">F231</strain>
    </source>
</reference>
<gene>
    <name evidence="2" type="ORF">SAY86_019110</name>
</gene>
<keyword evidence="3" id="KW-1185">Reference proteome</keyword>
<dbReference type="Pfam" id="PF24980">
    <property type="entry name" value="LSU"/>
    <property type="match status" value="1"/>
</dbReference>
<dbReference type="EMBL" id="JAXQNO010000014">
    <property type="protein sequence ID" value="KAK4784742.1"/>
    <property type="molecule type" value="Genomic_DNA"/>
</dbReference>
<dbReference type="GO" id="GO:0098869">
    <property type="term" value="P:cellular oxidant detoxification"/>
    <property type="evidence" value="ECO:0007669"/>
    <property type="project" value="InterPro"/>
</dbReference>
<dbReference type="PANTHER" id="PTHR34283">
    <property type="entry name" value="PROTEIN RESPONSE TO LOW SULFUR 1"/>
    <property type="match status" value="1"/>
</dbReference>